<feature type="chain" id="PRO_5018170939" evidence="3">
    <location>
        <begin position="27"/>
        <end position="175"/>
    </location>
</feature>
<protein>
    <submittedName>
        <fullName evidence="5">EF hand domain-containing protein</fullName>
    </submittedName>
</protein>
<evidence type="ECO:0000256" key="2">
    <source>
        <dbReference type="ARBA" id="ARBA00022737"/>
    </source>
</evidence>
<dbReference type="InParanoid" id="A0A3M0C5D8"/>
<feature type="domain" description="EF-hand" evidence="4">
    <location>
        <begin position="56"/>
        <end position="91"/>
    </location>
</feature>
<feature type="signal peptide" evidence="3">
    <location>
        <begin position="1"/>
        <end position="26"/>
    </location>
</feature>
<dbReference type="InterPro" id="IPR002048">
    <property type="entry name" value="EF_hand_dom"/>
</dbReference>
<keyword evidence="2" id="KW-0677">Repeat</keyword>
<dbReference type="GO" id="GO:0005509">
    <property type="term" value="F:calcium ion binding"/>
    <property type="evidence" value="ECO:0007669"/>
    <property type="project" value="InterPro"/>
</dbReference>
<keyword evidence="6" id="KW-1185">Reference proteome</keyword>
<evidence type="ECO:0000259" key="4">
    <source>
        <dbReference type="PROSITE" id="PS50222"/>
    </source>
</evidence>
<evidence type="ECO:0000313" key="6">
    <source>
        <dbReference type="Proteomes" id="UP000271227"/>
    </source>
</evidence>
<dbReference type="InterPro" id="IPR018247">
    <property type="entry name" value="EF_Hand_1_Ca_BS"/>
</dbReference>
<name>A0A3M0C5D8_9PROT</name>
<dbReference type="InterPro" id="IPR011992">
    <property type="entry name" value="EF-hand-dom_pair"/>
</dbReference>
<evidence type="ECO:0000313" key="5">
    <source>
        <dbReference type="EMBL" id="RMB04442.1"/>
    </source>
</evidence>
<dbReference type="SUPFAM" id="SSF47473">
    <property type="entry name" value="EF-hand"/>
    <property type="match status" value="1"/>
</dbReference>
<gene>
    <name evidence="5" type="ORF">BXY39_2704</name>
</gene>
<evidence type="ECO:0000256" key="3">
    <source>
        <dbReference type="SAM" id="SignalP"/>
    </source>
</evidence>
<feature type="domain" description="EF-hand" evidence="4">
    <location>
        <begin position="130"/>
        <end position="165"/>
    </location>
</feature>
<dbReference type="EMBL" id="REFR01000013">
    <property type="protein sequence ID" value="RMB04442.1"/>
    <property type="molecule type" value="Genomic_DNA"/>
</dbReference>
<comment type="caution">
    <text evidence="5">The sequence shown here is derived from an EMBL/GenBank/DDBJ whole genome shotgun (WGS) entry which is preliminary data.</text>
</comment>
<proteinExistence type="predicted"/>
<sequence length="175" mass="19600">MKKRMMLKRAVHVLILSTAAAVPAVAAQTSGPDGGEMQNRFFQADTNGDGVVSHDEMLTRAQDRFAEWDADGNGFLALEELPREMPGMGKRRMRHHASGEGDGEVKRKPTRMRFMARLDNDGDELLSVDEFTAPMIKRFKRADADGDGAVTQAEFDEAKEAMRRRFRRGRHHQGG</sequence>
<dbReference type="AlphaFoldDB" id="A0A3M0C5D8"/>
<dbReference type="PROSITE" id="PS50222">
    <property type="entry name" value="EF_HAND_2"/>
    <property type="match status" value="2"/>
</dbReference>
<dbReference type="PROSITE" id="PS00018">
    <property type="entry name" value="EF_HAND_1"/>
    <property type="match status" value="2"/>
</dbReference>
<organism evidence="5 6">
    <name type="scientific">Eilatimonas milleporae</name>
    <dbReference type="NCBI Taxonomy" id="911205"/>
    <lineage>
        <taxon>Bacteria</taxon>
        <taxon>Pseudomonadati</taxon>
        <taxon>Pseudomonadota</taxon>
        <taxon>Alphaproteobacteria</taxon>
        <taxon>Kordiimonadales</taxon>
        <taxon>Kordiimonadaceae</taxon>
        <taxon>Eilatimonas</taxon>
    </lineage>
</organism>
<keyword evidence="1" id="KW-0479">Metal-binding</keyword>
<evidence type="ECO:0000256" key="1">
    <source>
        <dbReference type="ARBA" id="ARBA00022723"/>
    </source>
</evidence>
<dbReference type="Pfam" id="PF13202">
    <property type="entry name" value="EF-hand_5"/>
    <property type="match status" value="2"/>
</dbReference>
<dbReference type="PANTHER" id="PTHR10827:SF98">
    <property type="entry name" value="45 KDA CALCIUM-BINDING PROTEIN"/>
    <property type="match status" value="1"/>
</dbReference>
<dbReference type="Gene3D" id="1.10.238.10">
    <property type="entry name" value="EF-hand"/>
    <property type="match status" value="2"/>
</dbReference>
<keyword evidence="3" id="KW-0732">Signal</keyword>
<dbReference type="PANTHER" id="PTHR10827">
    <property type="entry name" value="RETICULOCALBIN"/>
    <property type="match status" value="1"/>
</dbReference>
<reference evidence="5 6" key="1">
    <citation type="submission" date="2018-10" db="EMBL/GenBank/DDBJ databases">
        <title>Genomic Encyclopedia of Archaeal and Bacterial Type Strains, Phase II (KMG-II): from individual species to whole genera.</title>
        <authorList>
            <person name="Goeker M."/>
        </authorList>
    </citation>
    <scope>NUCLEOTIDE SEQUENCE [LARGE SCALE GENOMIC DNA]</scope>
    <source>
        <strain evidence="5 6">DSM 25217</strain>
    </source>
</reference>
<accession>A0A3M0C5D8</accession>
<dbReference type="Proteomes" id="UP000271227">
    <property type="component" value="Unassembled WGS sequence"/>
</dbReference>
<dbReference type="RefSeq" id="WP_170163839.1">
    <property type="nucleotide sequence ID" value="NZ_REFR01000013.1"/>
</dbReference>